<evidence type="ECO:0000256" key="2">
    <source>
        <dbReference type="ARBA" id="ARBA00022801"/>
    </source>
</evidence>
<dbReference type="SUPFAM" id="SSF50891">
    <property type="entry name" value="Cyclophilin-like"/>
    <property type="match status" value="1"/>
</dbReference>
<proteinExistence type="predicted"/>
<dbReference type="InterPro" id="IPR052708">
    <property type="entry name" value="PxpC"/>
</dbReference>
<dbReference type="PANTHER" id="PTHR43309">
    <property type="entry name" value="5-OXOPROLINASE SUBUNIT C"/>
    <property type="match status" value="1"/>
</dbReference>
<keyword evidence="2" id="KW-0378">Hydrolase</keyword>
<reference evidence="5 6" key="1">
    <citation type="submission" date="2023-01" db="EMBL/GenBank/DDBJ databases">
        <title>Sporosarcina sp. nov., isolated from Korean tranditional fermented seafood 'Jeotgal'.</title>
        <authorList>
            <person name="Yang A.-I."/>
        </authorList>
    </citation>
    <scope>NUCLEOTIDE SEQUENCE [LARGE SCALE GENOMIC DNA]</scope>
    <source>
        <strain evidence="5 6">B2O-1</strain>
    </source>
</reference>
<sequence length="336" mass="36758">MIRVVKAGLSDTIQDSGRSGYQQFGVIHSGTMDSVSSRIANLLVGNAEGEAVLEMTLLGPRLLFEKDVLLSLCGGEFTPEIDGVPVPLWRPVAIKKNSVLTIGPATRGCRLVMAVAGGFDLPEALGSHSTYINARFGGFQGRSLEKDDLLPVKRPWETSPMRMEHMMQGRLPFLTVTWSVAKKLRPLAEEPFTIRVLPGIQINLFTKQSQKDFAASIFKVDSKSDRMGYRLQGPLLKLSEPQELLSEAVTFGSVQVPSNGQPIILMADHQTTGGYPKIAQVITADLPLLAQAKPGDSIQFREVSIHTAQKLLQQVEETINELRIGIKLKFINGGIQ</sequence>
<dbReference type="Pfam" id="PF02626">
    <property type="entry name" value="CT_A_B"/>
    <property type="match status" value="1"/>
</dbReference>
<dbReference type="RefSeq" id="WP_323691899.1">
    <property type="nucleotide sequence ID" value="NZ_CP116341.1"/>
</dbReference>
<evidence type="ECO:0000256" key="3">
    <source>
        <dbReference type="ARBA" id="ARBA00022840"/>
    </source>
</evidence>
<dbReference type="Proteomes" id="UP001303532">
    <property type="component" value="Chromosome"/>
</dbReference>
<dbReference type="SMART" id="SM00797">
    <property type="entry name" value="AHS2"/>
    <property type="match status" value="1"/>
</dbReference>
<evidence type="ECO:0000259" key="4">
    <source>
        <dbReference type="SMART" id="SM00797"/>
    </source>
</evidence>
<name>A0ABZ0KVQ0_9BACL</name>
<dbReference type="NCBIfam" id="TIGR00724">
    <property type="entry name" value="urea_amlyse_rel"/>
    <property type="match status" value="1"/>
</dbReference>
<evidence type="ECO:0000313" key="6">
    <source>
        <dbReference type="Proteomes" id="UP001303532"/>
    </source>
</evidence>
<keyword evidence="1" id="KW-0547">Nucleotide-binding</keyword>
<organism evidence="5 6">
    <name type="scientific">Sporosarcina jeotgali</name>
    <dbReference type="NCBI Taxonomy" id="3020056"/>
    <lineage>
        <taxon>Bacteria</taxon>
        <taxon>Bacillati</taxon>
        <taxon>Bacillota</taxon>
        <taxon>Bacilli</taxon>
        <taxon>Bacillales</taxon>
        <taxon>Caryophanaceae</taxon>
        <taxon>Sporosarcina</taxon>
    </lineage>
</organism>
<evidence type="ECO:0000313" key="5">
    <source>
        <dbReference type="EMBL" id="WOV84241.1"/>
    </source>
</evidence>
<keyword evidence="6" id="KW-1185">Reference proteome</keyword>
<accession>A0ABZ0KVQ0</accession>
<dbReference type="InterPro" id="IPR003778">
    <property type="entry name" value="CT_A_B"/>
</dbReference>
<feature type="domain" description="Carboxyltransferase" evidence="4">
    <location>
        <begin position="23"/>
        <end position="318"/>
    </location>
</feature>
<dbReference type="Gene3D" id="2.40.100.10">
    <property type="entry name" value="Cyclophilin-like"/>
    <property type="match status" value="1"/>
</dbReference>
<dbReference type="PANTHER" id="PTHR43309:SF5">
    <property type="entry name" value="5-OXOPROLINASE SUBUNIT C"/>
    <property type="match status" value="1"/>
</dbReference>
<protein>
    <submittedName>
        <fullName evidence="5">Biotin-dependent carboxyltransferase family protein</fullName>
    </submittedName>
</protein>
<evidence type="ECO:0000256" key="1">
    <source>
        <dbReference type="ARBA" id="ARBA00022741"/>
    </source>
</evidence>
<keyword evidence="3" id="KW-0067">ATP-binding</keyword>
<dbReference type="InterPro" id="IPR029000">
    <property type="entry name" value="Cyclophilin-like_dom_sf"/>
</dbReference>
<gene>
    <name evidence="5" type="ORF">PGH26_15470</name>
</gene>
<dbReference type="EMBL" id="CP116341">
    <property type="protein sequence ID" value="WOV84241.1"/>
    <property type="molecule type" value="Genomic_DNA"/>
</dbReference>